<organism evidence="2 3">
    <name type="scientific">Azospirillum picis</name>
    <dbReference type="NCBI Taxonomy" id="488438"/>
    <lineage>
        <taxon>Bacteria</taxon>
        <taxon>Pseudomonadati</taxon>
        <taxon>Pseudomonadota</taxon>
        <taxon>Alphaproteobacteria</taxon>
        <taxon>Rhodospirillales</taxon>
        <taxon>Azospirillaceae</taxon>
        <taxon>Azospirillum</taxon>
    </lineage>
</organism>
<reference evidence="2 3" key="1">
    <citation type="submission" date="2023-07" db="EMBL/GenBank/DDBJ databases">
        <title>Genomic Encyclopedia of Type Strains, Phase IV (KMG-IV): sequencing the most valuable type-strain genomes for metagenomic binning, comparative biology and taxonomic classification.</title>
        <authorList>
            <person name="Goeker M."/>
        </authorList>
    </citation>
    <scope>NUCLEOTIDE SEQUENCE [LARGE SCALE GENOMIC DNA]</scope>
    <source>
        <strain evidence="2 3">DSM 19922</strain>
    </source>
</reference>
<dbReference type="CDD" id="cd00093">
    <property type="entry name" value="HTH_XRE"/>
    <property type="match status" value="1"/>
</dbReference>
<dbReference type="EMBL" id="JAUSVU010000026">
    <property type="protein sequence ID" value="MDQ0536410.1"/>
    <property type="molecule type" value="Genomic_DNA"/>
</dbReference>
<accession>A0ABU0MSG7</accession>
<dbReference type="InterPro" id="IPR001387">
    <property type="entry name" value="Cro/C1-type_HTH"/>
</dbReference>
<name>A0ABU0MSG7_9PROT</name>
<feature type="domain" description="HTH cro/C1-type" evidence="1">
    <location>
        <begin position="9"/>
        <end position="61"/>
    </location>
</feature>
<sequence>MTIVAVQSKMARAAVGWGVRDLAKEAGVSVDTVSRLERGEELQPRTLAAIQAALEAAGVIFIISNGEGPGVRLRKLAAFHDAGKESDAFQQMDSSQRPEK</sequence>
<gene>
    <name evidence="2" type="ORF">QO018_005306</name>
</gene>
<proteinExistence type="predicted"/>
<protein>
    <submittedName>
        <fullName evidence="2">Transcriptional regulator with XRE-family HTH domain</fullName>
    </submittedName>
</protein>
<dbReference type="SMART" id="SM00530">
    <property type="entry name" value="HTH_XRE"/>
    <property type="match status" value="1"/>
</dbReference>
<dbReference type="Pfam" id="PF13560">
    <property type="entry name" value="HTH_31"/>
    <property type="match status" value="1"/>
</dbReference>
<dbReference type="Proteomes" id="UP001244552">
    <property type="component" value="Unassembled WGS sequence"/>
</dbReference>
<evidence type="ECO:0000313" key="3">
    <source>
        <dbReference type="Proteomes" id="UP001244552"/>
    </source>
</evidence>
<keyword evidence="3" id="KW-1185">Reference proteome</keyword>
<dbReference type="RefSeq" id="WP_417281592.1">
    <property type="nucleotide sequence ID" value="NZ_JAGINO010000020.1"/>
</dbReference>
<evidence type="ECO:0000259" key="1">
    <source>
        <dbReference type="PROSITE" id="PS50943"/>
    </source>
</evidence>
<dbReference type="PROSITE" id="PS50943">
    <property type="entry name" value="HTH_CROC1"/>
    <property type="match status" value="1"/>
</dbReference>
<dbReference type="SUPFAM" id="SSF47413">
    <property type="entry name" value="lambda repressor-like DNA-binding domains"/>
    <property type="match status" value="1"/>
</dbReference>
<evidence type="ECO:0000313" key="2">
    <source>
        <dbReference type="EMBL" id="MDQ0536410.1"/>
    </source>
</evidence>
<dbReference type="Gene3D" id="1.10.260.40">
    <property type="entry name" value="lambda repressor-like DNA-binding domains"/>
    <property type="match status" value="1"/>
</dbReference>
<dbReference type="InterPro" id="IPR010982">
    <property type="entry name" value="Lambda_DNA-bd_dom_sf"/>
</dbReference>
<comment type="caution">
    <text evidence="2">The sequence shown here is derived from an EMBL/GenBank/DDBJ whole genome shotgun (WGS) entry which is preliminary data.</text>
</comment>